<dbReference type="GO" id="GO:0071555">
    <property type="term" value="P:cell wall organization"/>
    <property type="evidence" value="ECO:0007669"/>
    <property type="project" value="UniProtKB-KW"/>
</dbReference>
<dbReference type="GO" id="GO:0009252">
    <property type="term" value="P:peptidoglycan biosynthetic process"/>
    <property type="evidence" value="ECO:0007669"/>
    <property type="project" value="UniProtKB-UniRule"/>
</dbReference>
<protein>
    <recommendedName>
        <fullName evidence="7">Endolytic murein transglycosylase</fullName>
        <ecNumber evidence="7">4.2.2.29</ecNumber>
    </recommendedName>
    <alternativeName>
        <fullName evidence="7">Peptidoglycan lytic transglycosylase</fullName>
    </alternativeName>
    <alternativeName>
        <fullName evidence="7">Peptidoglycan polymerization terminase</fullName>
    </alternativeName>
</protein>
<evidence type="ECO:0000256" key="1">
    <source>
        <dbReference type="ARBA" id="ARBA00022475"/>
    </source>
</evidence>
<comment type="catalytic activity">
    <reaction evidence="7">
        <text>a peptidoglycan chain = a peptidoglycan chain with N-acetyl-1,6-anhydromuramyl-[peptide] at the reducing end + a peptidoglycan chain with N-acetylglucosamine at the non-reducing end.</text>
        <dbReference type="EC" id="4.2.2.29"/>
    </reaction>
</comment>
<dbReference type="Pfam" id="PF02618">
    <property type="entry name" value="YceG"/>
    <property type="match status" value="1"/>
</dbReference>
<dbReference type="GO" id="GO:0005886">
    <property type="term" value="C:plasma membrane"/>
    <property type="evidence" value="ECO:0007669"/>
    <property type="project" value="UniProtKB-SubCell"/>
</dbReference>
<dbReference type="Gene3D" id="3.30.1490.480">
    <property type="entry name" value="Endolytic murein transglycosylase"/>
    <property type="match status" value="1"/>
</dbReference>
<comment type="similarity">
    <text evidence="7">Belongs to the transglycosylase MltG family.</text>
</comment>
<accession>A0A2M6YRD1</accession>
<dbReference type="PANTHER" id="PTHR30518">
    <property type="entry name" value="ENDOLYTIC MUREIN TRANSGLYCOSYLASE"/>
    <property type="match status" value="1"/>
</dbReference>
<keyword evidence="3 7" id="KW-1133">Transmembrane helix</keyword>
<keyword evidence="1 7" id="KW-1003">Cell membrane</keyword>
<reference evidence="9" key="1">
    <citation type="submission" date="2017-09" db="EMBL/GenBank/DDBJ databases">
        <title>Depth-based differentiation of microbial function through sediment-hosted aquifers and enrichment of novel symbionts in the deep terrestrial subsurface.</title>
        <authorList>
            <person name="Probst A.J."/>
            <person name="Ladd B."/>
            <person name="Jarett J.K."/>
            <person name="Geller-Mcgrath D.E."/>
            <person name="Sieber C.M.K."/>
            <person name="Emerson J.B."/>
            <person name="Anantharaman K."/>
            <person name="Thomas B.C."/>
            <person name="Malmstrom R."/>
            <person name="Stieglmeier M."/>
            <person name="Klingl A."/>
            <person name="Woyke T."/>
            <person name="Ryan C.M."/>
            <person name="Banfield J.F."/>
        </authorList>
    </citation>
    <scope>NUCLEOTIDE SEQUENCE [LARGE SCALE GENOMIC DNA]</scope>
</reference>
<comment type="subcellular location">
    <subcellularLocation>
        <location evidence="7">Cell membrane</location>
        <topology evidence="7">Single-pass membrane protein</topology>
    </subcellularLocation>
</comment>
<sequence length="341" mass="38339">MKKKSFFAIFSTYFFLAFILGFLLWWKGGLQSVEGSNKETIVFVIDKGEGVSEITAKLKEQGLIKNQLSFKVWVVVAGIAKKIKAGSYYLSRSMTTPEIASILTKGAADRWLTIVEGLRAEQIGELLIKEGFAINPENWEKEIETNKLEGQLFPDSYLFPKSSTQAAILKIIRKNFQKKVIDGLKNELTASGKNQDFVLTLASLVEREAKTPQDRALVAGILLKRLENDWPLQVDATVQYAVASQKCSILKNQALLILKSPCDWWPRELTAGDLQIKSTYNTYIYHGLPPGPICNPGLSSIKAVLSPTQSPYWYYLSDKNGVIHYAKTDKEQSDNKEKYLK</sequence>
<comment type="function">
    <text evidence="7">Functions as a peptidoglycan terminase that cleaves nascent peptidoglycan strands endolytically to terminate their elongation.</text>
</comment>
<keyword evidence="6 7" id="KW-0961">Cell wall biogenesis/degradation</keyword>
<evidence type="ECO:0000256" key="2">
    <source>
        <dbReference type="ARBA" id="ARBA00022692"/>
    </source>
</evidence>
<dbReference type="EMBL" id="PEWZ01000084">
    <property type="protein sequence ID" value="PIU34953.1"/>
    <property type="molecule type" value="Genomic_DNA"/>
</dbReference>
<comment type="caution">
    <text evidence="8">The sequence shown here is derived from an EMBL/GenBank/DDBJ whole genome shotgun (WGS) entry which is preliminary data.</text>
</comment>
<evidence type="ECO:0000313" key="8">
    <source>
        <dbReference type="EMBL" id="PIU34953.1"/>
    </source>
</evidence>
<dbReference type="AlphaFoldDB" id="A0A2M6YRD1"/>
<dbReference type="HAMAP" id="MF_02065">
    <property type="entry name" value="MltG"/>
    <property type="match status" value="1"/>
</dbReference>
<dbReference type="Proteomes" id="UP000229502">
    <property type="component" value="Unassembled WGS sequence"/>
</dbReference>
<evidence type="ECO:0000256" key="7">
    <source>
        <dbReference type="HAMAP-Rule" id="MF_02065"/>
    </source>
</evidence>
<evidence type="ECO:0000256" key="6">
    <source>
        <dbReference type="ARBA" id="ARBA00023316"/>
    </source>
</evidence>
<keyword evidence="2 7" id="KW-0812">Transmembrane</keyword>
<keyword evidence="4 7" id="KW-0472">Membrane</keyword>
<evidence type="ECO:0000256" key="3">
    <source>
        <dbReference type="ARBA" id="ARBA00022989"/>
    </source>
</evidence>
<dbReference type="NCBIfam" id="TIGR00247">
    <property type="entry name" value="endolytic transglycosylase MltG"/>
    <property type="match status" value="1"/>
</dbReference>
<feature type="transmembrane region" description="Helical" evidence="7">
    <location>
        <begin position="7"/>
        <end position="26"/>
    </location>
</feature>
<name>A0A2M6YRD1_9BACT</name>
<feature type="site" description="Important for catalytic activity" evidence="7">
    <location>
        <position position="208"/>
    </location>
</feature>
<dbReference type="PANTHER" id="PTHR30518:SF2">
    <property type="entry name" value="ENDOLYTIC MUREIN TRANSGLYCOSYLASE"/>
    <property type="match status" value="1"/>
</dbReference>
<evidence type="ECO:0000256" key="4">
    <source>
        <dbReference type="ARBA" id="ARBA00023136"/>
    </source>
</evidence>
<evidence type="ECO:0000313" key="9">
    <source>
        <dbReference type="Proteomes" id="UP000229502"/>
    </source>
</evidence>
<dbReference type="EC" id="4.2.2.29" evidence="7"/>
<proteinExistence type="inferred from homology"/>
<keyword evidence="5 7" id="KW-0456">Lyase</keyword>
<dbReference type="GO" id="GO:0008932">
    <property type="term" value="F:lytic endotransglycosylase activity"/>
    <property type="evidence" value="ECO:0007669"/>
    <property type="project" value="UniProtKB-UniRule"/>
</dbReference>
<evidence type="ECO:0000256" key="5">
    <source>
        <dbReference type="ARBA" id="ARBA00023239"/>
    </source>
</evidence>
<gene>
    <name evidence="7" type="primary">mltG</name>
    <name evidence="8" type="ORF">COT03_01720</name>
</gene>
<dbReference type="InterPro" id="IPR003770">
    <property type="entry name" value="MLTG-like"/>
</dbReference>
<organism evidence="8 9">
    <name type="scientific">Candidatus Shapirobacteria bacterium CG07_land_8_20_14_0_80_39_18</name>
    <dbReference type="NCBI Taxonomy" id="1974882"/>
    <lineage>
        <taxon>Bacteria</taxon>
        <taxon>Candidatus Shapironibacteriota</taxon>
    </lineage>
</organism>